<proteinExistence type="predicted"/>
<keyword evidence="3" id="KW-1185">Reference proteome</keyword>
<dbReference type="Pfam" id="PF00550">
    <property type="entry name" value="PP-binding"/>
    <property type="match status" value="1"/>
</dbReference>
<dbReference type="OrthoDB" id="3192566at2"/>
<gene>
    <name evidence="2" type="ORF">CLV43_102771</name>
</gene>
<evidence type="ECO:0000313" key="2">
    <source>
        <dbReference type="EMBL" id="PRY45206.1"/>
    </source>
</evidence>
<dbReference type="Gene3D" id="1.10.1200.10">
    <property type="entry name" value="ACP-like"/>
    <property type="match status" value="1"/>
</dbReference>
<organism evidence="2 3">
    <name type="scientific">Umezawaea tangerina</name>
    <dbReference type="NCBI Taxonomy" id="84725"/>
    <lineage>
        <taxon>Bacteria</taxon>
        <taxon>Bacillati</taxon>
        <taxon>Actinomycetota</taxon>
        <taxon>Actinomycetes</taxon>
        <taxon>Pseudonocardiales</taxon>
        <taxon>Pseudonocardiaceae</taxon>
        <taxon>Umezawaea</taxon>
    </lineage>
</organism>
<dbReference type="AlphaFoldDB" id="A0A2T0THL4"/>
<dbReference type="InterPro" id="IPR036736">
    <property type="entry name" value="ACP-like_sf"/>
</dbReference>
<dbReference type="RefSeq" id="WP_106186726.1">
    <property type="nucleotide sequence ID" value="NZ_PVTF01000002.1"/>
</dbReference>
<dbReference type="SUPFAM" id="SSF47336">
    <property type="entry name" value="ACP-like"/>
    <property type="match status" value="1"/>
</dbReference>
<dbReference type="InterPro" id="IPR009081">
    <property type="entry name" value="PP-bd_ACP"/>
</dbReference>
<accession>A0A2T0THL4</accession>
<name>A0A2T0THL4_9PSEU</name>
<comment type="caution">
    <text evidence="2">The sequence shown here is derived from an EMBL/GenBank/DDBJ whole genome shotgun (WGS) entry which is preliminary data.</text>
</comment>
<evidence type="ECO:0000259" key="1">
    <source>
        <dbReference type="PROSITE" id="PS50075"/>
    </source>
</evidence>
<reference evidence="2 3" key="1">
    <citation type="submission" date="2018-03" db="EMBL/GenBank/DDBJ databases">
        <title>Genomic Encyclopedia of Archaeal and Bacterial Type Strains, Phase II (KMG-II): from individual species to whole genera.</title>
        <authorList>
            <person name="Goeker M."/>
        </authorList>
    </citation>
    <scope>NUCLEOTIDE SEQUENCE [LARGE SCALE GENOMIC DNA]</scope>
    <source>
        <strain evidence="2 3">DSM 44720</strain>
    </source>
</reference>
<feature type="domain" description="Carrier" evidence="1">
    <location>
        <begin position="1"/>
        <end position="73"/>
    </location>
</feature>
<dbReference type="PROSITE" id="PS50075">
    <property type="entry name" value="CARRIER"/>
    <property type="match status" value="1"/>
</dbReference>
<dbReference type="EMBL" id="PVTF01000002">
    <property type="protein sequence ID" value="PRY45206.1"/>
    <property type="molecule type" value="Genomic_DNA"/>
</dbReference>
<sequence>MSELINLVATVLRVPVDAVDDDTGTATTAAWSSLRHVEIVVGVEKTFGVRLTPREARSCRSVRALRDVLSGKGVTP</sequence>
<protein>
    <submittedName>
        <fullName evidence="2">Acyl carrier protein</fullName>
    </submittedName>
</protein>
<evidence type="ECO:0000313" key="3">
    <source>
        <dbReference type="Proteomes" id="UP000239494"/>
    </source>
</evidence>
<dbReference type="Proteomes" id="UP000239494">
    <property type="component" value="Unassembled WGS sequence"/>
</dbReference>